<dbReference type="HOGENOM" id="CLU_806100_0_0_0"/>
<dbReference type="OrthoDB" id="5298497at2"/>
<proteinExistence type="predicted"/>
<keyword evidence="1" id="KW-1133">Transmembrane helix</keyword>
<accession>Q0EZW5</accession>
<sequence length="344" mass="37374">MAYDPADLKLPAWLLGLLDRVVRMHLPLTPRWRLGFTRPGIIFVAGLSGIWAAAFYSGNNLLYLCGAMLLSLMLAALLQGANLLRRLPMPVLPVLQAGETRVLHQTIPLPTPVVCSGVVAVTCAVGGELLHLSARCHGHELRWDARLRPDRRGLFVAREMLLSSAAPLGLFVLGCRRSVAIEVLVLPVPVAWLQADGSGDEAGGFSGDEWHDLRAYVAGDSPSRIHWRRAQGEPLSWAVKRFSAADERQVKARLRVDLRLPPGMQVSAFEQLIGQVWFWVKQHGGECDIPGSGQPAELIIGEDYFDLADAAQYQLALRTIAGATPAQQPPAGSDGLLLSLVEAD</sequence>
<keyword evidence="1" id="KW-0472">Membrane</keyword>
<evidence type="ECO:0000256" key="1">
    <source>
        <dbReference type="SAM" id="Phobius"/>
    </source>
</evidence>
<feature type="transmembrane region" description="Helical" evidence="1">
    <location>
        <begin position="61"/>
        <end position="84"/>
    </location>
</feature>
<keyword evidence="3" id="KW-1185">Reference proteome</keyword>
<evidence type="ECO:0000313" key="3">
    <source>
        <dbReference type="Proteomes" id="UP000005297"/>
    </source>
</evidence>
<evidence type="ECO:0008006" key="4">
    <source>
        <dbReference type="Google" id="ProtNLM"/>
    </source>
</evidence>
<reference evidence="2 3" key="1">
    <citation type="submission" date="2006-09" db="EMBL/GenBank/DDBJ databases">
        <authorList>
            <person name="Emerson D."/>
            <person name="Ferriera S."/>
            <person name="Johnson J."/>
            <person name="Kravitz S."/>
            <person name="Halpern A."/>
            <person name="Remington K."/>
            <person name="Beeson K."/>
            <person name="Tran B."/>
            <person name="Rogers Y.-H."/>
            <person name="Friedman R."/>
            <person name="Venter J.C."/>
        </authorList>
    </citation>
    <scope>NUCLEOTIDE SEQUENCE [LARGE SCALE GENOMIC DNA]</scope>
    <source>
        <strain evidence="2 3">PV-1</strain>
    </source>
</reference>
<dbReference type="STRING" id="314344.AL013_11190"/>
<protein>
    <recommendedName>
        <fullName evidence="4">DUF58 domain-containing protein</fullName>
    </recommendedName>
</protein>
<dbReference type="Proteomes" id="UP000005297">
    <property type="component" value="Unassembled WGS sequence"/>
</dbReference>
<name>Q0EZW5_9PROT</name>
<feature type="transmembrane region" description="Helical" evidence="1">
    <location>
        <begin position="36"/>
        <end position="55"/>
    </location>
</feature>
<dbReference type="PANTHER" id="PTHR34351">
    <property type="entry name" value="SLR1927 PROTEIN-RELATED"/>
    <property type="match status" value="1"/>
</dbReference>
<gene>
    <name evidence="2" type="ORF">SPV1_09498</name>
</gene>
<dbReference type="EMBL" id="AATS01000005">
    <property type="protein sequence ID" value="EAU54919.1"/>
    <property type="molecule type" value="Genomic_DNA"/>
</dbReference>
<comment type="caution">
    <text evidence="2">The sequence shown here is derived from an EMBL/GenBank/DDBJ whole genome shotgun (WGS) entry which is preliminary data.</text>
</comment>
<dbReference type="AlphaFoldDB" id="Q0EZW5"/>
<organism evidence="2 3">
    <name type="scientific">Mariprofundus ferrooxydans PV-1</name>
    <dbReference type="NCBI Taxonomy" id="314345"/>
    <lineage>
        <taxon>Bacteria</taxon>
        <taxon>Pseudomonadati</taxon>
        <taxon>Pseudomonadota</taxon>
        <taxon>Candidatius Mariprofundia</taxon>
        <taxon>Mariprofundales</taxon>
        <taxon>Mariprofundaceae</taxon>
        <taxon>Mariprofundus</taxon>
    </lineage>
</organism>
<dbReference type="InParanoid" id="Q0EZW5"/>
<keyword evidence="1" id="KW-0812">Transmembrane</keyword>
<dbReference type="PANTHER" id="PTHR34351:SF1">
    <property type="entry name" value="SLR1927 PROTEIN"/>
    <property type="match status" value="1"/>
</dbReference>
<dbReference type="RefSeq" id="WP_009849420.1">
    <property type="nucleotide sequence ID" value="NZ_DS022294.1"/>
</dbReference>
<evidence type="ECO:0000313" key="2">
    <source>
        <dbReference type="EMBL" id="EAU54919.1"/>
    </source>
</evidence>